<reference evidence="1 2" key="1">
    <citation type="submission" date="2016-03" db="EMBL/GenBank/DDBJ databases">
        <title>Cyphomyrmex costatus WGS genome.</title>
        <authorList>
            <person name="Nygaard S."/>
            <person name="Hu H."/>
            <person name="Boomsma J."/>
            <person name="Zhang G."/>
        </authorList>
    </citation>
    <scope>NUCLEOTIDE SEQUENCE [LARGE SCALE GENOMIC DNA]</scope>
    <source>
        <strain evidence="1">MS0001</strain>
        <tissue evidence="1">Whole body</tissue>
    </source>
</reference>
<sequence length="124" mass="14760">MLNKTDESRISKIAMSMEIEKSTQLYNNLIINDYNLEAVLKDSVKEHTILSAYQFQGELDEKQRNILADVIVHYELRNNINFRITSERAEYIAKKIIKLFPTEEKVSFFELHDMQFYLKNSIMY</sequence>
<gene>
    <name evidence="1" type="ORF">ALC62_11188</name>
</gene>
<proteinExistence type="predicted"/>
<dbReference type="Proteomes" id="UP000078542">
    <property type="component" value="Unassembled WGS sequence"/>
</dbReference>
<evidence type="ECO:0000313" key="1">
    <source>
        <dbReference type="EMBL" id="KYM98115.1"/>
    </source>
</evidence>
<name>A0A151ICQ2_9HYME</name>
<dbReference type="AlphaFoldDB" id="A0A151ICQ2"/>
<evidence type="ECO:0000313" key="2">
    <source>
        <dbReference type="Proteomes" id="UP000078542"/>
    </source>
</evidence>
<protein>
    <submittedName>
        <fullName evidence="1">Uncharacterized protein</fullName>
    </submittedName>
</protein>
<dbReference type="EMBL" id="KQ978013">
    <property type="protein sequence ID" value="KYM98115.1"/>
    <property type="molecule type" value="Genomic_DNA"/>
</dbReference>
<keyword evidence="2" id="KW-1185">Reference proteome</keyword>
<organism evidence="1 2">
    <name type="scientific">Cyphomyrmex costatus</name>
    <dbReference type="NCBI Taxonomy" id="456900"/>
    <lineage>
        <taxon>Eukaryota</taxon>
        <taxon>Metazoa</taxon>
        <taxon>Ecdysozoa</taxon>
        <taxon>Arthropoda</taxon>
        <taxon>Hexapoda</taxon>
        <taxon>Insecta</taxon>
        <taxon>Pterygota</taxon>
        <taxon>Neoptera</taxon>
        <taxon>Endopterygota</taxon>
        <taxon>Hymenoptera</taxon>
        <taxon>Apocrita</taxon>
        <taxon>Aculeata</taxon>
        <taxon>Formicoidea</taxon>
        <taxon>Formicidae</taxon>
        <taxon>Myrmicinae</taxon>
        <taxon>Cyphomyrmex</taxon>
    </lineage>
</organism>
<accession>A0A151ICQ2</accession>